<evidence type="ECO:0008006" key="3">
    <source>
        <dbReference type="Google" id="ProtNLM"/>
    </source>
</evidence>
<feature type="compositionally biased region" description="Low complexity" evidence="1">
    <location>
        <begin position="560"/>
        <end position="569"/>
    </location>
</feature>
<reference evidence="2" key="1">
    <citation type="submission" date="2021-01" db="EMBL/GenBank/DDBJ databases">
        <authorList>
            <person name="Corre E."/>
            <person name="Pelletier E."/>
            <person name="Niang G."/>
            <person name="Scheremetjew M."/>
            <person name="Finn R."/>
            <person name="Kale V."/>
            <person name="Holt S."/>
            <person name="Cochrane G."/>
            <person name="Meng A."/>
            <person name="Brown T."/>
            <person name="Cohen L."/>
        </authorList>
    </citation>
    <scope>NUCLEOTIDE SEQUENCE</scope>
    <source>
        <strain evidence="2">379</strain>
    </source>
</reference>
<proteinExistence type="predicted"/>
<feature type="region of interest" description="Disordered" evidence="1">
    <location>
        <begin position="175"/>
        <end position="238"/>
    </location>
</feature>
<accession>A0A7S3WPU4</accession>
<dbReference type="AlphaFoldDB" id="A0A7S3WPU4"/>
<feature type="region of interest" description="Disordered" evidence="1">
    <location>
        <begin position="427"/>
        <end position="478"/>
    </location>
</feature>
<feature type="compositionally biased region" description="Low complexity" evidence="1">
    <location>
        <begin position="206"/>
        <end position="229"/>
    </location>
</feature>
<feature type="region of interest" description="Disordered" evidence="1">
    <location>
        <begin position="1"/>
        <end position="26"/>
    </location>
</feature>
<dbReference type="EMBL" id="HBIR01039218">
    <property type="protein sequence ID" value="CAE0571119.1"/>
    <property type="molecule type" value="Transcribed_RNA"/>
</dbReference>
<protein>
    <recommendedName>
        <fullName evidence="3">TIR domain-containing protein</fullName>
    </recommendedName>
</protein>
<feature type="region of interest" description="Disordered" evidence="1">
    <location>
        <begin position="261"/>
        <end position="295"/>
    </location>
</feature>
<feature type="compositionally biased region" description="Low complexity" evidence="1">
    <location>
        <begin position="436"/>
        <end position="450"/>
    </location>
</feature>
<feature type="region of interest" description="Disordered" evidence="1">
    <location>
        <begin position="560"/>
        <end position="582"/>
    </location>
</feature>
<evidence type="ECO:0000256" key="1">
    <source>
        <dbReference type="SAM" id="MobiDB-lite"/>
    </source>
</evidence>
<organism evidence="2">
    <name type="scientific">Emiliania huxleyi</name>
    <name type="common">Coccolithophore</name>
    <name type="synonym">Pontosphaera huxleyi</name>
    <dbReference type="NCBI Taxonomy" id="2903"/>
    <lineage>
        <taxon>Eukaryota</taxon>
        <taxon>Haptista</taxon>
        <taxon>Haptophyta</taxon>
        <taxon>Prymnesiophyceae</taxon>
        <taxon>Isochrysidales</taxon>
        <taxon>Noelaerhabdaceae</taxon>
        <taxon>Emiliania</taxon>
    </lineage>
</organism>
<evidence type="ECO:0000313" key="2">
    <source>
        <dbReference type="EMBL" id="CAE0571119.1"/>
    </source>
</evidence>
<feature type="compositionally biased region" description="Low complexity" evidence="1">
    <location>
        <begin position="466"/>
        <end position="478"/>
    </location>
</feature>
<name>A0A7S3WPU4_EMIHU</name>
<gene>
    <name evidence="2" type="ORF">EHUX00137_LOCUS30579</name>
</gene>
<sequence>MSGQDQALHRGPAAAAQHAGPSTRLLPPLPRQVHLIKRRLSTLAPGMDIFLDVDNLQEFGSLADEVAASDVVLLFLSRGYFASKACAIEYEAAVRLGKPLILVHEANENKGGLPLQQARRDCPEAIRDEIFGTSRPVVSWQRSDAFQQVALKRIVAEVLVACGCDLPRSDLRVARRSSDDATATPLASLRSTPHAARRSTPHDAAAEATAASRSAASPSAAPSAASGPARIEEEEVESGALGGRGGVVVIGTLLGVSSAGAGASSAGAGRRPLPAPKETRPAPGSGGGASRWTRGLWHSSRASGEEAAAGGRLGGGKGGRGGISGISLGSDALYLHTEARLAARLQGGRLVLAFSRHNPGAREIALEVASLVAGCRAAEWPLAGPLDGRVVPLLLLDATTFGGDCGEDLADDVRQWCAQVAASREPPQEESSAVALRPSFSSSLGGSSRRSGGGRAASPKRRNSLSRRPSLSRLPSLSCARGPVEPPLLLHAALAEETRGCPVRRGIPRAAHQLKIAVIGGRLPLRGGDAAHADRPRARVPLHADRAAVVRAARLQKGGAGRALAGARPAKPRRLSRDKAAGRLQLRCPAPQTAYSYRS</sequence>